<feature type="transmembrane region" description="Helical" evidence="6">
    <location>
        <begin position="102"/>
        <end position="124"/>
    </location>
</feature>
<feature type="domain" description="Cytochrome b561 bacterial/Ni-hydrogenase" evidence="7">
    <location>
        <begin position="19"/>
        <end position="187"/>
    </location>
</feature>
<evidence type="ECO:0000313" key="8">
    <source>
        <dbReference type="EMBL" id="MCP3729852.1"/>
    </source>
</evidence>
<dbReference type="GO" id="GO:0005886">
    <property type="term" value="C:plasma membrane"/>
    <property type="evidence" value="ECO:0007669"/>
    <property type="project" value="UniProtKB-SubCell"/>
</dbReference>
<dbReference type="SUPFAM" id="SSF81342">
    <property type="entry name" value="Transmembrane di-heme cytochromes"/>
    <property type="match status" value="1"/>
</dbReference>
<dbReference type="PANTHER" id="PTHR30485">
    <property type="entry name" value="NI/FE-HYDROGENASE 1 B-TYPE CYTOCHROME SUBUNIT"/>
    <property type="match status" value="1"/>
</dbReference>
<dbReference type="GO" id="GO:0020037">
    <property type="term" value="F:heme binding"/>
    <property type="evidence" value="ECO:0007669"/>
    <property type="project" value="TreeGrafter"/>
</dbReference>
<dbReference type="InterPro" id="IPR011577">
    <property type="entry name" value="Cyt_b561_bac/Ni-Hgenase"/>
</dbReference>
<evidence type="ECO:0000313" key="9">
    <source>
        <dbReference type="Proteomes" id="UP001139451"/>
    </source>
</evidence>
<evidence type="ECO:0000256" key="1">
    <source>
        <dbReference type="ARBA" id="ARBA00004651"/>
    </source>
</evidence>
<keyword evidence="9" id="KW-1185">Reference proteome</keyword>
<evidence type="ECO:0000256" key="5">
    <source>
        <dbReference type="ARBA" id="ARBA00023136"/>
    </source>
</evidence>
<name>A0A9X2KKQ0_9SPHN</name>
<dbReference type="InterPro" id="IPR016174">
    <property type="entry name" value="Di-haem_cyt_TM"/>
</dbReference>
<dbReference type="Pfam" id="PF01292">
    <property type="entry name" value="Ni_hydr_CYTB"/>
    <property type="match status" value="1"/>
</dbReference>
<feature type="transmembrane region" description="Helical" evidence="6">
    <location>
        <begin position="206"/>
        <end position="226"/>
    </location>
</feature>
<dbReference type="InterPro" id="IPR051542">
    <property type="entry name" value="Hydrogenase_cytochrome"/>
</dbReference>
<dbReference type="RefSeq" id="WP_254291948.1">
    <property type="nucleotide sequence ID" value="NZ_JAMLDX010000003.1"/>
</dbReference>
<keyword evidence="4 6" id="KW-1133">Transmembrane helix</keyword>
<feature type="transmembrane region" description="Helical" evidence="6">
    <location>
        <begin position="48"/>
        <end position="66"/>
    </location>
</feature>
<sequence>MSEPVAAEAPPPEIEIRLWDWPVRLVHWAFVLLIPAMWASAEFGQLGVHRILGYVLLGLLIFRLYWGVAGSATARFTSFVRGPAAIAGYLRSGAASIGHNPLGAVSVIALLGLLGLQIGLGLFAQDTDGQFAGPLADLVSFETSDAATEWHETMFNVLLALIGLHLAAILFYVFVRRDNLVRPMVTGRKRVAAATEQPATAPATRALIGIVLSAIVTIWIALGAPLP</sequence>
<organism evidence="8 9">
    <name type="scientific">Sphingomonas tagetis</name>
    <dbReference type="NCBI Taxonomy" id="2949092"/>
    <lineage>
        <taxon>Bacteria</taxon>
        <taxon>Pseudomonadati</taxon>
        <taxon>Pseudomonadota</taxon>
        <taxon>Alphaproteobacteria</taxon>
        <taxon>Sphingomonadales</taxon>
        <taxon>Sphingomonadaceae</taxon>
        <taxon>Sphingomonas</taxon>
    </lineage>
</organism>
<keyword evidence="3 6" id="KW-0812">Transmembrane</keyword>
<dbReference type="Gene3D" id="1.20.950.20">
    <property type="entry name" value="Transmembrane di-heme cytochromes, Chain C"/>
    <property type="match status" value="1"/>
</dbReference>
<evidence type="ECO:0000256" key="4">
    <source>
        <dbReference type="ARBA" id="ARBA00022989"/>
    </source>
</evidence>
<gene>
    <name evidence="8" type="ORF">M9978_05350</name>
</gene>
<proteinExistence type="predicted"/>
<evidence type="ECO:0000256" key="6">
    <source>
        <dbReference type="SAM" id="Phobius"/>
    </source>
</evidence>
<accession>A0A9X2KKQ0</accession>
<dbReference type="EMBL" id="JAMLDX010000003">
    <property type="protein sequence ID" value="MCP3729852.1"/>
    <property type="molecule type" value="Genomic_DNA"/>
</dbReference>
<evidence type="ECO:0000259" key="7">
    <source>
        <dbReference type="Pfam" id="PF01292"/>
    </source>
</evidence>
<reference evidence="8" key="1">
    <citation type="submission" date="2022-05" db="EMBL/GenBank/DDBJ databases">
        <title>Sphingomonas sp. strain MG17 Genome sequencing and assembly.</title>
        <authorList>
            <person name="Kim I."/>
        </authorList>
    </citation>
    <scope>NUCLEOTIDE SEQUENCE</scope>
    <source>
        <strain evidence="8">MG17</strain>
    </source>
</reference>
<dbReference type="Proteomes" id="UP001139451">
    <property type="component" value="Unassembled WGS sequence"/>
</dbReference>
<dbReference type="GO" id="GO:0022904">
    <property type="term" value="P:respiratory electron transport chain"/>
    <property type="evidence" value="ECO:0007669"/>
    <property type="project" value="InterPro"/>
</dbReference>
<feature type="transmembrane region" description="Helical" evidence="6">
    <location>
        <begin position="154"/>
        <end position="175"/>
    </location>
</feature>
<comment type="subcellular location">
    <subcellularLocation>
        <location evidence="1">Cell membrane</location>
        <topology evidence="1">Multi-pass membrane protein</topology>
    </subcellularLocation>
</comment>
<evidence type="ECO:0000256" key="2">
    <source>
        <dbReference type="ARBA" id="ARBA00022475"/>
    </source>
</evidence>
<dbReference type="AlphaFoldDB" id="A0A9X2KKQ0"/>
<evidence type="ECO:0000256" key="3">
    <source>
        <dbReference type="ARBA" id="ARBA00022692"/>
    </source>
</evidence>
<keyword evidence="2" id="KW-1003">Cell membrane</keyword>
<dbReference type="PANTHER" id="PTHR30485:SF2">
    <property type="entry name" value="BLL0597 PROTEIN"/>
    <property type="match status" value="1"/>
</dbReference>
<protein>
    <submittedName>
        <fullName evidence="8">Cytochrome b/b6 domain-containing protein</fullName>
    </submittedName>
</protein>
<comment type="caution">
    <text evidence="8">The sequence shown here is derived from an EMBL/GenBank/DDBJ whole genome shotgun (WGS) entry which is preliminary data.</text>
</comment>
<keyword evidence="5 6" id="KW-0472">Membrane</keyword>
<dbReference type="GO" id="GO:0009055">
    <property type="term" value="F:electron transfer activity"/>
    <property type="evidence" value="ECO:0007669"/>
    <property type="project" value="InterPro"/>
</dbReference>